<organism evidence="14 15">
    <name type="scientific">Hippocampus comes</name>
    <name type="common">Tiger tail seahorse</name>
    <dbReference type="NCBI Taxonomy" id="109280"/>
    <lineage>
        <taxon>Eukaryota</taxon>
        <taxon>Metazoa</taxon>
        <taxon>Chordata</taxon>
        <taxon>Craniata</taxon>
        <taxon>Vertebrata</taxon>
        <taxon>Euteleostomi</taxon>
        <taxon>Actinopterygii</taxon>
        <taxon>Neopterygii</taxon>
        <taxon>Teleostei</taxon>
        <taxon>Neoteleostei</taxon>
        <taxon>Acanthomorphata</taxon>
        <taxon>Syngnathiaria</taxon>
        <taxon>Syngnathiformes</taxon>
        <taxon>Syngnathoidei</taxon>
        <taxon>Syngnathidae</taxon>
        <taxon>Hippocampus</taxon>
    </lineage>
</organism>
<dbReference type="Ensembl" id="ENSHCOT00000028621.1">
    <property type="protein sequence ID" value="ENSHCOP00000028140.1"/>
    <property type="gene ID" value="ENSHCOG00000000550.1"/>
</dbReference>
<evidence type="ECO:0000256" key="12">
    <source>
        <dbReference type="SAM" id="Phobius"/>
    </source>
</evidence>
<dbReference type="PANTHER" id="PTHR24237:SF38">
    <property type="entry name" value="G-PROTEIN COUPLED RECEPTORS FAMILY 1 PROFILE DOMAIN-CONTAINING PROTEIN"/>
    <property type="match status" value="1"/>
</dbReference>
<dbReference type="RefSeq" id="XP_019738074.1">
    <property type="nucleotide sequence ID" value="XM_019882515.1"/>
</dbReference>
<evidence type="ECO:0000256" key="4">
    <source>
        <dbReference type="ARBA" id="ARBA00022989"/>
    </source>
</evidence>
<keyword evidence="3" id="KW-0391">Immunity</keyword>
<evidence type="ECO:0000313" key="14">
    <source>
        <dbReference type="Ensembl" id="ENSHCOP00000028140.1"/>
    </source>
</evidence>
<dbReference type="GO" id="GO:0004930">
    <property type="term" value="F:G protein-coupled receptor activity"/>
    <property type="evidence" value="ECO:0007669"/>
    <property type="project" value="UniProtKB-KW"/>
</dbReference>
<keyword evidence="9 11" id="KW-0675">Receptor</keyword>
<evidence type="ECO:0000256" key="1">
    <source>
        <dbReference type="ARBA" id="ARBA00004141"/>
    </source>
</evidence>
<dbReference type="PRINTS" id="PR01157">
    <property type="entry name" value="P2YPURNOCPTR"/>
</dbReference>
<dbReference type="InterPro" id="IPR017452">
    <property type="entry name" value="GPCR_Rhodpsn_7TM"/>
</dbReference>
<evidence type="ECO:0000256" key="3">
    <source>
        <dbReference type="ARBA" id="ARBA00022859"/>
    </source>
</evidence>
<name>A0A3Q2ZAZ5_HIPCM</name>
<dbReference type="STRING" id="109280.ENSHCOP00000028140"/>
<keyword evidence="4 12" id="KW-1133">Transmembrane helix</keyword>
<dbReference type="FunFam" id="1.20.1070.10:FF:000017">
    <property type="entry name" value="lysophosphatidic acid receptor 4"/>
    <property type="match status" value="1"/>
</dbReference>
<dbReference type="Proteomes" id="UP000264820">
    <property type="component" value="Unplaced"/>
</dbReference>
<dbReference type="AlphaFoldDB" id="A0A3Q2ZAZ5"/>
<dbReference type="InterPro" id="IPR047160">
    <property type="entry name" value="GP183-like"/>
</dbReference>
<feature type="domain" description="G-protein coupled receptors family 1 profile" evidence="13">
    <location>
        <begin position="39"/>
        <end position="294"/>
    </location>
</feature>
<evidence type="ECO:0000256" key="6">
    <source>
        <dbReference type="ARBA" id="ARBA00023130"/>
    </source>
</evidence>
<evidence type="ECO:0000256" key="10">
    <source>
        <dbReference type="ARBA" id="ARBA00023224"/>
    </source>
</evidence>
<dbReference type="GeneTree" id="ENSGT01030000234518"/>
<dbReference type="InterPro" id="IPR000276">
    <property type="entry name" value="GPCR_Rhodpsn"/>
</dbReference>
<dbReference type="Pfam" id="PF00001">
    <property type="entry name" value="7tm_1"/>
    <property type="match status" value="1"/>
</dbReference>
<feature type="transmembrane region" description="Helical" evidence="12">
    <location>
        <begin position="183"/>
        <end position="210"/>
    </location>
</feature>
<keyword evidence="2 11" id="KW-0812">Transmembrane</keyword>
<dbReference type="OrthoDB" id="10021141at2759"/>
<protein>
    <submittedName>
        <fullName evidence="14">Si:ch211-184m13.4</fullName>
    </submittedName>
</protein>
<dbReference type="GO" id="GO:0002250">
    <property type="term" value="P:adaptive immune response"/>
    <property type="evidence" value="ECO:0007669"/>
    <property type="project" value="UniProtKB-KW"/>
</dbReference>
<dbReference type="PANTHER" id="PTHR24237">
    <property type="entry name" value="G-PROTEIN COUPLED RECEPTOR"/>
    <property type="match status" value="1"/>
</dbReference>
<dbReference type="OMA" id="HHRAFTV"/>
<evidence type="ECO:0000256" key="11">
    <source>
        <dbReference type="RuleBase" id="RU000688"/>
    </source>
</evidence>
<feature type="transmembrane region" description="Helical" evidence="12">
    <location>
        <begin position="230"/>
        <end position="250"/>
    </location>
</feature>
<evidence type="ECO:0000256" key="9">
    <source>
        <dbReference type="ARBA" id="ARBA00023170"/>
    </source>
</evidence>
<dbReference type="Gene3D" id="1.20.1070.10">
    <property type="entry name" value="Rhodopsin 7-helix transmembrane proteins"/>
    <property type="match status" value="1"/>
</dbReference>
<feature type="transmembrane region" description="Helical" evidence="12">
    <location>
        <begin position="142"/>
        <end position="163"/>
    </location>
</feature>
<dbReference type="GO" id="GO:0016020">
    <property type="term" value="C:membrane"/>
    <property type="evidence" value="ECO:0007669"/>
    <property type="project" value="UniProtKB-SubCell"/>
</dbReference>
<sequence length="331" mass="37742">MADNNNTNRSSCDVLVDQQSAVVLFPIFYSLVFIFSVCGNALVLAVICQRRQKFNSTAVYLLNLALSDTLFTLTLPGRIFYYIRRFDWPFGDLLCRMSTLLFFANTYAGIGFMTCISLDRYVAVVHPQRLRGLRQVKMVRRVCCLVWALVSAQVAPLLFRSMLQYHKGRRTCMEYFNLGSSQWMPHFLLLACVVSFCCPLAAILASYASVHLKLRAATKRNSVSRRNQRANGIILLILLTFILCFSPYHLNVMQFMCQRMHHEVSCEELRGFKISSQITVSLMNFNCCLDPIIYFFAIKTYKKQMLSLMGHLWASSNTTSSTTAENSSSNS</sequence>
<keyword evidence="10 11" id="KW-0807">Transducer</keyword>
<keyword evidence="7 12" id="KW-0472">Membrane</keyword>
<keyword evidence="15" id="KW-1185">Reference proteome</keyword>
<dbReference type="KEGG" id="hcq:109523380"/>
<dbReference type="PRINTS" id="PR00237">
    <property type="entry name" value="GPCRRHODOPSN"/>
</dbReference>
<feature type="transmembrane region" description="Helical" evidence="12">
    <location>
        <begin position="101"/>
        <end position="122"/>
    </location>
</feature>
<accession>A0A3Q2ZAZ5</accession>
<dbReference type="GeneID" id="109523380"/>
<keyword evidence="5 11" id="KW-0297">G-protein coupled receptor</keyword>
<proteinExistence type="inferred from homology"/>
<evidence type="ECO:0000259" key="13">
    <source>
        <dbReference type="PROSITE" id="PS50262"/>
    </source>
</evidence>
<dbReference type="PROSITE" id="PS50262">
    <property type="entry name" value="G_PROTEIN_RECEP_F1_2"/>
    <property type="match status" value="1"/>
</dbReference>
<dbReference type="PROSITE" id="PS00237">
    <property type="entry name" value="G_PROTEIN_RECEP_F1_1"/>
    <property type="match status" value="1"/>
</dbReference>
<reference evidence="14" key="1">
    <citation type="submission" date="2025-08" db="UniProtKB">
        <authorList>
            <consortium name="Ensembl"/>
        </authorList>
    </citation>
    <scope>IDENTIFICATION</scope>
</reference>
<comment type="similarity">
    <text evidence="11">Belongs to the G-protein coupled receptor 1 family.</text>
</comment>
<evidence type="ECO:0000256" key="5">
    <source>
        <dbReference type="ARBA" id="ARBA00023040"/>
    </source>
</evidence>
<feature type="transmembrane region" description="Helical" evidence="12">
    <location>
        <begin position="60"/>
        <end position="81"/>
    </location>
</feature>
<dbReference type="GO" id="GO:0008142">
    <property type="term" value="F:oxysterol binding"/>
    <property type="evidence" value="ECO:0007669"/>
    <property type="project" value="InterPro"/>
</dbReference>
<dbReference type="SUPFAM" id="SSF81321">
    <property type="entry name" value="Family A G protein-coupled receptor-like"/>
    <property type="match status" value="1"/>
</dbReference>
<evidence type="ECO:0000313" key="15">
    <source>
        <dbReference type="Proteomes" id="UP000264820"/>
    </source>
</evidence>
<evidence type="ECO:0000256" key="2">
    <source>
        <dbReference type="ARBA" id="ARBA00022692"/>
    </source>
</evidence>
<reference evidence="14" key="2">
    <citation type="submission" date="2025-09" db="UniProtKB">
        <authorList>
            <consortium name="Ensembl"/>
        </authorList>
    </citation>
    <scope>IDENTIFICATION</scope>
</reference>
<keyword evidence="6" id="KW-1064">Adaptive immunity</keyword>
<keyword evidence="8" id="KW-1015">Disulfide bond</keyword>
<comment type="subcellular location">
    <subcellularLocation>
        <location evidence="1">Membrane</location>
        <topology evidence="1">Multi-pass membrane protein</topology>
    </subcellularLocation>
</comment>
<evidence type="ECO:0000256" key="7">
    <source>
        <dbReference type="ARBA" id="ARBA00023136"/>
    </source>
</evidence>
<evidence type="ECO:0000256" key="8">
    <source>
        <dbReference type="ARBA" id="ARBA00023157"/>
    </source>
</evidence>
<feature type="transmembrane region" description="Helical" evidence="12">
    <location>
        <begin position="27"/>
        <end position="48"/>
    </location>
</feature>